<keyword evidence="3 9" id="KW-1003">Cell membrane</keyword>
<dbReference type="PANTHER" id="PTHR24220">
    <property type="entry name" value="IMPORT ATP-BINDING PROTEIN"/>
    <property type="match status" value="1"/>
</dbReference>
<dbReference type="NCBIfam" id="TIGR02673">
    <property type="entry name" value="FtsE"/>
    <property type="match status" value="1"/>
</dbReference>
<comment type="similarity">
    <text evidence="1 9">Belongs to the ABC transporter superfamily.</text>
</comment>
<evidence type="ECO:0000259" key="10">
    <source>
        <dbReference type="PROSITE" id="PS50893"/>
    </source>
</evidence>
<keyword evidence="12" id="KW-1185">Reference proteome</keyword>
<comment type="function">
    <text evidence="9">Part of the ABC transporter FtsEX involved in cellular division.</text>
</comment>
<dbReference type="InterPro" id="IPR027417">
    <property type="entry name" value="P-loop_NTPase"/>
</dbReference>
<dbReference type="PROSITE" id="PS00211">
    <property type="entry name" value="ABC_TRANSPORTER_1"/>
    <property type="match status" value="1"/>
</dbReference>
<evidence type="ECO:0000256" key="6">
    <source>
        <dbReference type="ARBA" id="ARBA00022840"/>
    </source>
</evidence>
<keyword evidence="7 9" id="KW-0472">Membrane</keyword>
<protein>
    <recommendedName>
        <fullName evidence="2 9">Cell division ATP-binding protein FtsE</fullName>
    </recommendedName>
</protein>
<dbReference type="GO" id="GO:0005524">
    <property type="term" value="F:ATP binding"/>
    <property type="evidence" value="ECO:0007669"/>
    <property type="project" value="UniProtKB-KW"/>
</dbReference>
<keyword evidence="6 9" id="KW-0067">ATP-binding</keyword>
<dbReference type="InterPro" id="IPR003439">
    <property type="entry name" value="ABC_transporter-like_ATP-bd"/>
</dbReference>
<keyword evidence="8 9" id="KW-0131">Cell cycle</keyword>
<dbReference type="RefSeq" id="WP_406765647.1">
    <property type="nucleotide sequence ID" value="NZ_JBJHZY010000002.1"/>
</dbReference>
<dbReference type="GO" id="GO:0051301">
    <property type="term" value="P:cell division"/>
    <property type="evidence" value="ECO:0007669"/>
    <property type="project" value="UniProtKB-KW"/>
</dbReference>
<dbReference type="InterPro" id="IPR005286">
    <property type="entry name" value="Cell_div_FtsE"/>
</dbReference>
<dbReference type="InterPro" id="IPR017871">
    <property type="entry name" value="ABC_transporter-like_CS"/>
</dbReference>
<dbReference type="Pfam" id="PF00005">
    <property type="entry name" value="ABC_tran"/>
    <property type="match status" value="1"/>
</dbReference>
<name>A0ABW8TV83_9CLOT</name>
<evidence type="ECO:0000313" key="12">
    <source>
        <dbReference type="Proteomes" id="UP001623661"/>
    </source>
</evidence>
<evidence type="ECO:0000256" key="4">
    <source>
        <dbReference type="ARBA" id="ARBA00022618"/>
    </source>
</evidence>
<evidence type="ECO:0000313" key="11">
    <source>
        <dbReference type="EMBL" id="MFL0269028.1"/>
    </source>
</evidence>
<dbReference type="InterPro" id="IPR003593">
    <property type="entry name" value="AAA+_ATPase"/>
</dbReference>
<evidence type="ECO:0000256" key="7">
    <source>
        <dbReference type="ARBA" id="ARBA00023136"/>
    </source>
</evidence>
<dbReference type="EMBL" id="JBJHZY010000002">
    <property type="protein sequence ID" value="MFL0269028.1"/>
    <property type="molecule type" value="Genomic_DNA"/>
</dbReference>
<dbReference type="PROSITE" id="PS50893">
    <property type="entry name" value="ABC_TRANSPORTER_2"/>
    <property type="match status" value="1"/>
</dbReference>
<comment type="caution">
    <text evidence="11">The sequence shown here is derived from an EMBL/GenBank/DDBJ whole genome shotgun (WGS) entry which is preliminary data.</text>
</comment>
<dbReference type="PANTHER" id="PTHR24220:SF470">
    <property type="entry name" value="CELL DIVISION ATP-BINDING PROTEIN FTSE"/>
    <property type="match status" value="1"/>
</dbReference>
<accession>A0ABW8TV83</accession>
<evidence type="ECO:0000256" key="8">
    <source>
        <dbReference type="ARBA" id="ARBA00023306"/>
    </source>
</evidence>
<keyword evidence="5 9" id="KW-0547">Nucleotide-binding</keyword>
<dbReference type="InterPro" id="IPR015854">
    <property type="entry name" value="ABC_transpr_LolD-like"/>
</dbReference>
<dbReference type="Gene3D" id="3.40.50.300">
    <property type="entry name" value="P-loop containing nucleotide triphosphate hydrolases"/>
    <property type="match status" value="1"/>
</dbReference>
<evidence type="ECO:0000256" key="3">
    <source>
        <dbReference type="ARBA" id="ARBA00022475"/>
    </source>
</evidence>
<keyword evidence="4 9" id="KW-0132">Cell division</keyword>
<gene>
    <name evidence="9 11" type="primary">ftsE</name>
    <name evidence="11" type="ORF">ACJDUH_13095</name>
</gene>
<evidence type="ECO:0000256" key="2">
    <source>
        <dbReference type="ARBA" id="ARBA00020019"/>
    </source>
</evidence>
<dbReference type="SMART" id="SM00382">
    <property type="entry name" value="AAA"/>
    <property type="match status" value="1"/>
</dbReference>
<evidence type="ECO:0000256" key="9">
    <source>
        <dbReference type="RuleBase" id="RU365094"/>
    </source>
</evidence>
<proteinExistence type="inferred from homology"/>
<evidence type="ECO:0000256" key="1">
    <source>
        <dbReference type="ARBA" id="ARBA00005417"/>
    </source>
</evidence>
<feature type="domain" description="ABC transporter" evidence="10">
    <location>
        <begin position="2"/>
        <end position="228"/>
    </location>
</feature>
<dbReference type="Proteomes" id="UP001623661">
    <property type="component" value="Unassembled WGS sequence"/>
</dbReference>
<comment type="subunit">
    <text evidence="9">Homodimer. Forms a membrane-associated complex with FtsX.</text>
</comment>
<organism evidence="11 12">
    <name type="scientific">Candidatus Clostridium radicumherbarum</name>
    <dbReference type="NCBI Taxonomy" id="3381662"/>
    <lineage>
        <taxon>Bacteria</taxon>
        <taxon>Bacillati</taxon>
        <taxon>Bacillota</taxon>
        <taxon>Clostridia</taxon>
        <taxon>Eubacteriales</taxon>
        <taxon>Clostridiaceae</taxon>
        <taxon>Clostridium</taxon>
    </lineage>
</organism>
<reference evidence="11 12" key="1">
    <citation type="submission" date="2024-11" db="EMBL/GenBank/DDBJ databases">
        <authorList>
            <person name="Heng Y.C."/>
            <person name="Lim A.C.H."/>
            <person name="Lee J.K.Y."/>
            <person name="Kittelmann S."/>
        </authorList>
    </citation>
    <scope>NUCLEOTIDE SEQUENCE [LARGE SCALE GENOMIC DNA]</scope>
    <source>
        <strain evidence="11 12">WILCCON 0202</strain>
    </source>
</reference>
<dbReference type="SUPFAM" id="SSF52540">
    <property type="entry name" value="P-loop containing nucleoside triphosphate hydrolases"/>
    <property type="match status" value="1"/>
</dbReference>
<evidence type="ECO:0000256" key="5">
    <source>
        <dbReference type="ARBA" id="ARBA00022741"/>
    </source>
</evidence>
<comment type="subcellular location">
    <subcellularLocation>
        <location evidence="9">Cell membrane</location>
        <topology evidence="9">Peripheral membrane protein</topology>
        <orientation evidence="9">Cytoplasmic side</orientation>
    </subcellularLocation>
</comment>
<sequence>MIEFNNVSKIYNNNVTALKNVDLRIERGEFVFLVGPSGAGKSTMMKMLLKEVEPTSGNIIINNNIEINKLKKSEIPFYRRKIGVVFQDFRLIPTMNVYENVAFAMRVIEASTKDIRKRVPMMLSLVGLSTKFKSFPHELSGGEQQRVALARAIVNNPAIVIADEPTGNLDPETAMGIMEILSDINSAGTTVVMATHAKEIVDVMKKRVIAIEKGEIVRDEKRGLYGYED</sequence>